<protein>
    <submittedName>
        <fullName evidence="3">HPP family protein</fullName>
    </submittedName>
</protein>
<evidence type="ECO:0000313" key="4">
    <source>
        <dbReference type="Proteomes" id="UP000509568"/>
    </source>
</evidence>
<keyword evidence="4" id="KW-1185">Reference proteome</keyword>
<dbReference type="Proteomes" id="UP000509568">
    <property type="component" value="Chromosome"/>
</dbReference>
<organism evidence="3 4">
    <name type="scientific">Pseudomonas eucalypticola</name>
    <dbReference type="NCBI Taxonomy" id="2599595"/>
    <lineage>
        <taxon>Bacteria</taxon>
        <taxon>Pseudomonadati</taxon>
        <taxon>Pseudomonadota</taxon>
        <taxon>Gammaproteobacteria</taxon>
        <taxon>Pseudomonadales</taxon>
        <taxon>Pseudomonadaceae</taxon>
        <taxon>Pseudomonas</taxon>
    </lineage>
</organism>
<dbReference type="InterPro" id="IPR058581">
    <property type="entry name" value="TM_HPP"/>
</dbReference>
<dbReference type="KEGG" id="pez:HWQ56_03550"/>
<proteinExistence type="predicted"/>
<gene>
    <name evidence="3" type="ORF">HWQ56_03550</name>
</gene>
<keyword evidence="1" id="KW-0472">Membrane</keyword>
<feature type="transmembrane region" description="Helical" evidence="1">
    <location>
        <begin position="115"/>
        <end position="133"/>
    </location>
</feature>
<feature type="transmembrane region" description="Helical" evidence="1">
    <location>
        <begin position="89"/>
        <end position="109"/>
    </location>
</feature>
<accession>A0A7D5H4S8</accession>
<sequence length="245" mass="25804">MRVFCCPRSYTVFRTLHSSLQRWRPAPLHLSPRECLRAAFGALLGIGITAALCTWALGLSADLPLLIAPMGASAVLLFAAPASPLAQPWALLGGNLVASLVGVTCAAWISNEIIAAALAVSVAIGLMLALRCLHPPSGAVALTAVLGGPSIHAAGYGFVLDPVLLNSAVLLVCALVFHTFSRHRYPHGHVPNPVAARAVSPASQQLHQALQAVLDERDEFIDVDADDLEAIVTATLARLNQEPRR</sequence>
<reference evidence="3 4" key="1">
    <citation type="submission" date="2020-06" db="EMBL/GenBank/DDBJ databases">
        <title>Pseudomonas eucalypticola sp. nov., an endophyte of Eucalyptus dunnii leaves with biocontrol ability of eucalyptus leaf blight.</title>
        <authorList>
            <person name="Liu Y."/>
            <person name="Song Z."/>
            <person name="Zeng H."/>
            <person name="Lu M."/>
            <person name="Wang X."/>
            <person name="Lian X."/>
            <person name="Zhang Q."/>
        </authorList>
    </citation>
    <scope>NUCLEOTIDE SEQUENCE [LARGE SCALE GENOMIC DNA]</scope>
    <source>
        <strain evidence="3 4">NP-1</strain>
    </source>
</reference>
<evidence type="ECO:0000313" key="3">
    <source>
        <dbReference type="EMBL" id="QKZ02924.1"/>
    </source>
</evidence>
<feature type="transmembrane region" description="Helical" evidence="1">
    <location>
        <begin position="164"/>
        <end position="181"/>
    </location>
</feature>
<name>A0A7D5H4S8_9PSED</name>
<evidence type="ECO:0000259" key="2">
    <source>
        <dbReference type="Pfam" id="PF04982"/>
    </source>
</evidence>
<dbReference type="InterPro" id="IPR007065">
    <property type="entry name" value="HPP"/>
</dbReference>
<feature type="domain" description="HPP transmembrane region" evidence="2">
    <location>
        <begin position="30"/>
        <end position="186"/>
    </location>
</feature>
<keyword evidence="1" id="KW-1133">Transmembrane helix</keyword>
<feature type="transmembrane region" description="Helical" evidence="1">
    <location>
        <begin position="38"/>
        <end position="57"/>
    </location>
</feature>
<dbReference type="PANTHER" id="PTHR33741:SF5">
    <property type="entry name" value="TRANSMEMBRANE PROTEIN DDB_G0269096-RELATED"/>
    <property type="match status" value="1"/>
</dbReference>
<dbReference type="Pfam" id="PF04982">
    <property type="entry name" value="TM_HPP"/>
    <property type="match status" value="1"/>
</dbReference>
<dbReference type="AlphaFoldDB" id="A0A7D5H4S8"/>
<dbReference type="PANTHER" id="PTHR33741">
    <property type="entry name" value="TRANSMEMBRANE PROTEIN DDB_G0269096-RELATED"/>
    <property type="match status" value="1"/>
</dbReference>
<dbReference type="EMBL" id="CP056030">
    <property type="protein sequence ID" value="QKZ02924.1"/>
    <property type="molecule type" value="Genomic_DNA"/>
</dbReference>
<evidence type="ECO:0000256" key="1">
    <source>
        <dbReference type="SAM" id="Phobius"/>
    </source>
</evidence>
<keyword evidence="1" id="KW-0812">Transmembrane</keyword>